<feature type="transmembrane region" description="Helical" evidence="5">
    <location>
        <begin position="186"/>
        <end position="207"/>
    </location>
</feature>
<feature type="domain" description="Major facilitator superfamily (MFS) profile" evidence="6">
    <location>
        <begin position="72"/>
        <end position="559"/>
    </location>
</feature>
<evidence type="ECO:0000256" key="4">
    <source>
        <dbReference type="ARBA" id="ARBA00023136"/>
    </source>
</evidence>
<dbReference type="OrthoDB" id="5141738at2759"/>
<evidence type="ECO:0000313" key="7">
    <source>
        <dbReference type="EMBL" id="PVD20203.1"/>
    </source>
</evidence>
<feature type="transmembrane region" description="Helical" evidence="5">
    <location>
        <begin position="371"/>
        <end position="392"/>
    </location>
</feature>
<dbReference type="PANTHER" id="PTHR24064">
    <property type="entry name" value="SOLUTE CARRIER FAMILY 22 MEMBER"/>
    <property type="match status" value="1"/>
</dbReference>
<keyword evidence="8" id="KW-1185">Reference proteome</keyword>
<keyword evidence="4 5" id="KW-0472">Membrane</keyword>
<feature type="transmembrane region" description="Helical" evidence="5">
    <location>
        <begin position="129"/>
        <end position="151"/>
    </location>
</feature>
<dbReference type="PROSITE" id="PS00216">
    <property type="entry name" value="SUGAR_TRANSPORT_1"/>
    <property type="match status" value="1"/>
</dbReference>
<accession>A0A2T7NG97</accession>
<feature type="transmembrane region" description="Helical" evidence="5">
    <location>
        <begin position="437"/>
        <end position="459"/>
    </location>
</feature>
<reference evidence="7 8" key="1">
    <citation type="submission" date="2018-04" db="EMBL/GenBank/DDBJ databases">
        <title>The genome of golden apple snail Pomacea canaliculata provides insight into stress tolerance and invasive adaptation.</title>
        <authorList>
            <person name="Liu C."/>
            <person name="Liu B."/>
            <person name="Ren Y."/>
            <person name="Zhang Y."/>
            <person name="Wang H."/>
            <person name="Li S."/>
            <person name="Jiang F."/>
            <person name="Yin L."/>
            <person name="Zhang G."/>
            <person name="Qian W."/>
            <person name="Fan W."/>
        </authorList>
    </citation>
    <scope>NUCLEOTIDE SEQUENCE [LARGE SCALE GENOMIC DNA]</scope>
    <source>
        <strain evidence="7">SZHN2017</strain>
        <tissue evidence="7">Muscle</tissue>
    </source>
</reference>
<dbReference type="GO" id="GO:0016020">
    <property type="term" value="C:membrane"/>
    <property type="evidence" value="ECO:0007669"/>
    <property type="project" value="UniProtKB-SubCell"/>
</dbReference>
<dbReference type="InterPro" id="IPR011701">
    <property type="entry name" value="MFS"/>
</dbReference>
<dbReference type="STRING" id="400727.A0A2T7NG97"/>
<feature type="transmembrane region" description="Helical" evidence="5">
    <location>
        <begin position="163"/>
        <end position="180"/>
    </location>
</feature>
<evidence type="ECO:0000313" key="8">
    <source>
        <dbReference type="Proteomes" id="UP000245119"/>
    </source>
</evidence>
<dbReference type="Proteomes" id="UP000245119">
    <property type="component" value="Linkage Group LG13"/>
</dbReference>
<evidence type="ECO:0000256" key="1">
    <source>
        <dbReference type="ARBA" id="ARBA00004141"/>
    </source>
</evidence>
<protein>
    <recommendedName>
        <fullName evidence="6">Major facilitator superfamily (MFS) profile domain-containing protein</fullName>
    </recommendedName>
</protein>
<name>A0A2T7NG97_POMCA</name>
<dbReference type="Pfam" id="PF07690">
    <property type="entry name" value="MFS_1"/>
    <property type="match status" value="1"/>
</dbReference>
<dbReference type="AlphaFoldDB" id="A0A2T7NG97"/>
<evidence type="ECO:0000256" key="5">
    <source>
        <dbReference type="SAM" id="Phobius"/>
    </source>
</evidence>
<keyword evidence="3 5" id="KW-1133">Transmembrane helix</keyword>
<feature type="transmembrane region" description="Helical" evidence="5">
    <location>
        <begin position="250"/>
        <end position="270"/>
    </location>
</feature>
<evidence type="ECO:0000259" key="6">
    <source>
        <dbReference type="PROSITE" id="PS50850"/>
    </source>
</evidence>
<dbReference type="SUPFAM" id="SSF103473">
    <property type="entry name" value="MFS general substrate transporter"/>
    <property type="match status" value="1"/>
</dbReference>
<keyword evidence="2 5" id="KW-0812">Transmembrane</keyword>
<dbReference type="Gene3D" id="1.20.1250.20">
    <property type="entry name" value="MFS general substrate transporter like domains"/>
    <property type="match status" value="1"/>
</dbReference>
<comment type="caution">
    <text evidence="7">The sequence shown here is derived from an EMBL/GenBank/DDBJ whole genome shotgun (WGS) entry which is preliminary data.</text>
</comment>
<feature type="transmembrane region" description="Helical" evidence="5">
    <location>
        <begin position="219"/>
        <end position="244"/>
    </location>
</feature>
<feature type="transmembrane region" description="Helical" evidence="5">
    <location>
        <begin position="20"/>
        <end position="40"/>
    </location>
</feature>
<dbReference type="InterPro" id="IPR005829">
    <property type="entry name" value="Sugar_transporter_CS"/>
</dbReference>
<sequence>MKTGVEVDPLLRALGAKGRYQLTQLVLICLGSLGASYQLFANIFTGRDVPFHCAPPINSSHLTGGSDEIPWNSSSVTYDTCVIRLDTNTTGGGNHSRHHSRSYGCLYGYQYDLSLDASFMSEFDLVCGGYLLVSLAQTLVVLGQALGASVASMVSDRFGRKRVLVGSQLGLFVVGVGIGLAPTYPIFAVLKVVVGFFQQGVVTGVATMGIELFTLESRVLIVVVSNLFWAVGTTSMALFAFLLRHASWRVLQYTLSGVSLLTFLLQFWLVDESFRWLAANGKVEDALQMLRRAARINGKNIDSILDNPDRWQQLSSSSDSEGDSAHLSVTNASTEVVSSHLAKNLSGHVTTQFGQRTRPLTVLDIFRHKRLLINAFVTYYSWITVAFVFFTLYMTSTSYVGDPYLNYFLTAVMEMPSCIILYFLINRFGRKKSVQMSYAFTAVSLFASATCRPFSGIYIVGTLSAVFAMFGMLGGSAAFSGLFFYTPEYFPTNLRQQALGTSSTMGRIGGMVAPFMKNLAKTKGRELPRDIADIKLWYKEARNANIQAPKKAVSTQKDV</sequence>
<evidence type="ECO:0000256" key="3">
    <source>
        <dbReference type="ARBA" id="ARBA00022989"/>
    </source>
</evidence>
<evidence type="ECO:0000256" key="2">
    <source>
        <dbReference type="ARBA" id="ARBA00022692"/>
    </source>
</evidence>
<gene>
    <name evidence="7" type="ORF">C0Q70_20699</name>
</gene>
<dbReference type="InterPro" id="IPR036259">
    <property type="entry name" value="MFS_trans_sf"/>
</dbReference>
<dbReference type="GO" id="GO:0022857">
    <property type="term" value="F:transmembrane transporter activity"/>
    <property type="evidence" value="ECO:0007669"/>
    <property type="project" value="InterPro"/>
</dbReference>
<feature type="transmembrane region" description="Helical" evidence="5">
    <location>
        <begin position="465"/>
        <end position="485"/>
    </location>
</feature>
<dbReference type="InterPro" id="IPR020846">
    <property type="entry name" value="MFS_dom"/>
</dbReference>
<proteinExistence type="predicted"/>
<organism evidence="7 8">
    <name type="scientific">Pomacea canaliculata</name>
    <name type="common">Golden apple snail</name>
    <dbReference type="NCBI Taxonomy" id="400727"/>
    <lineage>
        <taxon>Eukaryota</taxon>
        <taxon>Metazoa</taxon>
        <taxon>Spiralia</taxon>
        <taxon>Lophotrochozoa</taxon>
        <taxon>Mollusca</taxon>
        <taxon>Gastropoda</taxon>
        <taxon>Caenogastropoda</taxon>
        <taxon>Architaenioglossa</taxon>
        <taxon>Ampullarioidea</taxon>
        <taxon>Ampullariidae</taxon>
        <taxon>Pomacea</taxon>
    </lineage>
</organism>
<dbReference type="EMBL" id="PZQS01000013">
    <property type="protein sequence ID" value="PVD20203.1"/>
    <property type="molecule type" value="Genomic_DNA"/>
</dbReference>
<comment type="subcellular location">
    <subcellularLocation>
        <location evidence="1">Membrane</location>
        <topology evidence="1">Multi-pass membrane protein</topology>
    </subcellularLocation>
</comment>
<dbReference type="PROSITE" id="PS50850">
    <property type="entry name" value="MFS"/>
    <property type="match status" value="1"/>
</dbReference>
<feature type="transmembrane region" description="Helical" evidence="5">
    <location>
        <begin position="404"/>
        <end position="425"/>
    </location>
</feature>